<reference evidence="2" key="1">
    <citation type="submission" date="2022-11" db="UniProtKB">
        <authorList>
            <consortium name="WormBaseParasite"/>
        </authorList>
    </citation>
    <scope>IDENTIFICATION</scope>
</reference>
<dbReference type="WBParaSite" id="Minc3s00169g06632">
    <property type="protein sequence ID" value="Minc3s00169g06632"/>
    <property type="gene ID" value="Minc3s00169g06632"/>
</dbReference>
<organism evidence="1 2">
    <name type="scientific">Meloidogyne incognita</name>
    <name type="common">Southern root-knot nematode worm</name>
    <name type="synonym">Oxyuris incognita</name>
    <dbReference type="NCBI Taxonomy" id="6306"/>
    <lineage>
        <taxon>Eukaryota</taxon>
        <taxon>Metazoa</taxon>
        <taxon>Ecdysozoa</taxon>
        <taxon>Nematoda</taxon>
        <taxon>Chromadorea</taxon>
        <taxon>Rhabditida</taxon>
        <taxon>Tylenchina</taxon>
        <taxon>Tylenchomorpha</taxon>
        <taxon>Tylenchoidea</taxon>
        <taxon>Meloidogynidae</taxon>
        <taxon>Meloidogyninae</taxon>
        <taxon>Meloidogyne</taxon>
        <taxon>Meloidogyne incognita group</taxon>
    </lineage>
</organism>
<name>A0A914KY26_MELIC</name>
<keyword evidence="1" id="KW-1185">Reference proteome</keyword>
<protein>
    <submittedName>
        <fullName evidence="2">Uncharacterized protein</fullName>
    </submittedName>
</protein>
<evidence type="ECO:0000313" key="2">
    <source>
        <dbReference type="WBParaSite" id="Minc3s00169g06632"/>
    </source>
</evidence>
<proteinExistence type="predicted"/>
<sequence length="53" mass="6312">MENDERCLLTFIAIMRLHSLGQNKILHPKMLDPELIFIVLLRKINFDSFVRNN</sequence>
<evidence type="ECO:0000313" key="1">
    <source>
        <dbReference type="Proteomes" id="UP000887563"/>
    </source>
</evidence>
<dbReference type="Proteomes" id="UP000887563">
    <property type="component" value="Unplaced"/>
</dbReference>
<dbReference type="AlphaFoldDB" id="A0A914KY26"/>
<accession>A0A914KY26</accession>